<keyword evidence="1" id="KW-0732">Signal</keyword>
<dbReference type="Proteomes" id="UP000016023">
    <property type="component" value="Unassembled WGS sequence"/>
</dbReference>
<dbReference type="HOGENOM" id="CLU_1593811_0_0_10"/>
<dbReference type="AlphaFoldDB" id="H1Q3U7"/>
<proteinExistence type="predicted"/>
<dbReference type="PATRIC" id="fig|883158.3.peg.1586"/>
<gene>
    <name evidence="2" type="ORF">HMPREF9140_01585</name>
</gene>
<name>H1Q3U7_9BACT</name>
<accession>H1Q3U7</accession>
<dbReference type="RefSeq" id="WP_006953085.1">
    <property type="nucleotide sequence ID" value="NZ_JH594522.1"/>
</dbReference>
<evidence type="ECO:0000313" key="3">
    <source>
        <dbReference type="Proteomes" id="UP000016023"/>
    </source>
</evidence>
<protein>
    <recommendedName>
        <fullName evidence="4">Lipocalin-like domain-containing protein</fullName>
    </recommendedName>
</protein>
<reference evidence="2 3" key="1">
    <citation type="submission" date="2011-12" db="EMBL/GenBank/DDBJ databases">
        <title>The Genome Sequence of Prevotella micans F0438.</title>
        <authorList>
            <consortium name="The Broad Institute Genome Sequencing Platform"/>
            <person name="Earl A."/>
            <person name="Ward D."/>
            <person name="Feldgarden M."/>
            <person name="Gevers D."/>
            <person name="Izard J."/>
            <person name="Baranova O.V."/>
            <person name="Blanton J.M."/>
            <person name="Wade W.G."/>
            <person name="Dewhirst F.E."/>
            <person name="Young S.K."/>
            <person name="Zeng Q."/>
            <person name="Gargeya S."/>
            <person name="Fitzgerald M."/>
            <person name="Haas B."/>
            <person name="Abouelleil A."/>
            <person name="Alvarado L."/>
            <person name="Arachchi H.M."/>
            <person name="Berlin A."/>
            <person name="Chapman S.B."/>
            <person name="Gearin G."/>
            <person name="Goldberg J."/>
            <person name="Griggs A."/>
            <person name="Gujja S."/>
            <person name="Hansen M."/>
            <person name="Heiman D."/>
            <person name="Howarth C."/>
            <person name="Larimer J."/>
            <person name="Lui A."/>
            <person name="MacDonald P.J.P."/>
            <person name="McCowen C."/>
            <person name="Montmayeur A."/>
            <person name="Murphy C."/>
            <person name="Neiman D."/>
            <person name="Pearson M."/>
            <person name="Priest M."/>
            <person name="Roberts A."/>
            <person name="Saif S."/>
            <person name="Shea T."/>
            <person name="Sisk P."/>
            <person name="Stolte C."/>
            <person name="Sykes S."/>
            <person name="Wortman J."/>
            <person name="Nusbaum C."/>
            <person name="Birren B."/>
        </authorList>
    </citation>
    <scope>NUCLEOTIDE SEQUENCE [LARGE SCALE GENOMIC DNA]</scope>
    <source>
        <strain evidence="2 3">F0438</strain>
    </source>
</reference>
<dbReference type="EMBL" id="AGWK01000042">
    <property type="protein sequence ID" value="EHO68545.1"/>
    <property type="molecule type" value="Genomic_DNA"/>
</dbReference>
<organism evidence="2 3">
    <name type="scientific">Prevotella micans F0438</name>
    <dbReference type="NCBI Taxonomy" id="883158"/>
    <lineage>
        <taxon>Bacteria</taxon>
        <taxon>Pseudomonadati</taxon>
        <taxon>Bacteroidota</taxon>
        <taxon>Bacteroidia</taxon>
        <taxon>Bacteroidales</taxon>
        <taxon>Prevotellaceae</taxon>
        <taxon>Prevotella</taxon>
    </lineage>
</organism>
<keyword evidence="3" id="KW-1185">Reference proteome</keyword>
<dbReference type="eggNOG" id="ENOG5032W1R">
    <property type="taxonomic scope" value="Bacteria"/>
</dbReference>
<dbReference type="STRING" id="883158.HMPREF9140_01585"/>
<comment type="caution">
    <text evidence="2">The sequence shown here is derived from an EMBL/GenBank/DDBJ whole genome shotgun (WGS) entry which is preliminary data.</text>
</comment>
<feature type="chain" id="PRO_5003552264" description="Lipocalin-like domain-containing protein" evidence="1">
    <location>
        <begin position="21"/>
        <end position="177"/>
    </location>
</feature>
<evidence type="ECO:0000313" key="2">
    <source>
        <dbReference type="EMBL" id="EHO68545.1"/>
    </source>
</evidence>
<feature type="signal peptide" evidence="1">
    <location>
        <begin position="1"/>
        <end position="20"/>
    </location>
</feature>
<evidence type="ECO:0008006" key="4">
    <source>
        <dbReference type="Google" id="ProtNLM"/>
    </source>
</evidence>
<evidence type="ECO:0000256" key="1">
    <source>
        <dbReference type="SAM" id="SignalP"/>
    </source>
</evidence>
<sequence length="177" mass="20088">MKRISILLLFLGLMSLSAVAQKSKLSPKKAATKTMSSTQTKFYKGAWFSVRYPASFKAQSEMPSKTGGPGTYDSATFTSPDGTVTFCIYAPKYSTTIPKELFGDNFVDTEKRPEGGITSYSSFYSPKYKRTCSYMAYRCEETAFLYVIGLRYTTYEAFEKYKKQYDAFKKSLLLYDD</sequence>